<dbReference type="InterPro" id="IPR036249">
    <property type="entry name" value="Thioredoxin-like_sf"/>
</dbReference>
<dbReference type="PANTHER" id="PTHR34573">
    <property type="entry name" value="VKC DOMAIN-CONTAINING PROTEIN"/>
    <property type="match status" value="1"/>
</dbReference>
<dbReference type="AlphaFoldDB" id="A0A8J9X5W9"/>
<feature type="non-terminal residue" evidence="1">
    <location>
        <position position="79"/>
    </location>
</feature>
<dbReference type="Proteomes" id="UP000836788">
    <property type="component" value="Chromosome 24"/>
</dbReference>
<reference evidence="1" key="1">
    <citation type="submission" date="2022-02" db="EMBL/GenBank/DDBJ databases">
        <authorList>
            <person name="Giguere J D."/>
        </authorList>
    </citation>
    <scope>NUCLEOTIDE SEQUENCE</scope>
    <source>
        <strain evidence="1">CCAP 1055/1</strain>
    </source>
</reference>
<organism evidence="1">
    <name type="scientific">Phaeodactylum tricornutum</name>
    <name type="common">Diatom</name>
    <dbReference type="NCBI Taxonomy" id="2850"/>
    <lineage>
        <taxon>Eukaryota</taxon>
        <taxon>Sar</taxon>
        <taxon>Stramenopiles</taxon>
        <taxon>Ochrophyta</taxon>
        <taxon>Bacillariophyta</taxon>
        <taxon>Bacillariophyceae</taxon>
        <taxon>Bacillariophycidae</taxon>
        <taxon>Naviculales</taxon>
        <taxon>Phaeodactylaceae</taxon>
        <taxon>Phaeodactylum</taxon>
    </lineage>
</organism>
<protein>
    <recommendedName>
        <fullName evidence="2">Glutaredoxin domain-containing protein</fullName>
    </recommendedName>
</protein>
<feature type="non-terminal residue" evidence="1">
    <location>
        <position position="1"/>
    </location>
</feature>
<evidence type="ECO:0000313" key="1">
    <source>
        <dbReference type="EMBL" id="CAG9286945.1"/>
    </source>
</evidence>
<evidence type="ECO:0008006" key="2">
    <source>
        <dbReference type="Google" id="ProtNLM"/>
    </source>
</evidence>
<gene>
    <name evidence="1" type="ORF">PTTT1_LOCUS33977</name>
</gene>
<dbReference type="SUPFAM" id="SSF52833">
    <property type="entry name" value="Thioredoxin-like"/>
    <property type="match status" value="1"/>
</dbReference>
<dbReference type="EMBL" id="OU594965">
    <property type="protein sequence ID" value="CAG9286945.1"/>
    <property type="molecule type" value="Genomic_DNA"/>
</dbReference>
<proteinExistence type="predicted"/>
<accession>A0A8J9X5W9</accession>
<dbReference type="PANTHER" id="PTHR34573:SF1">
    <property type="entry name" value="VITAMIN K EPOXIDE REDUCTASE DOMAIN-CONTAINING PROTEIN"/>
    <property type="match status" value="1"/>
</dbReference>
<dbReference type="Gene3D" id="3.40.30.10">
    <property type="entry name" value="Glutaredoxin"/>
    <property type="match status" value="1"/>
</dbReference>
<name>A0A8J9X5W9_PHATR</name>
<sequence>KRVSRESSEQAIQLAKFLNEKGAVIYTAYWCPHCARQKELFGRQAWSLIANVECAPKGYNSRPAVCLANQVDGYPTWVI</sequence>